<keyword evidence="2" id="KW-0812">Transmembrane</keyword>
<keyword evidence="2" id="KW-0472">Membrane</keyword>
<accession>G7GYM6</accession>
<feature type="region of interest" description="Disordered" evidence="1">
    <location>
        <begin position="1"/>
        <end position="36"/>
    </location>
</feature>
<feature type="transmembrane region" description="Helical" evidence="2">
    <location>
        <begin position="41"/>
        <end position="66"/>
    </location>
</feature>
<evidence type="ECO:0000313" key="4">
    <source>
        <dbReference type="Proteomes" id="UP000035088"/>
    </source>
</evidence>
<dbReference type="AlphaFoldDB" id="G7GYM6"/>
<dbReference type="GO" id="GO:0004674">
    <property type="term" value="F:protein serine/threonine kinase activity"/>
    <property type="evidence" value="ECO:0007669"/>
    <property type="project" value="UniProtKB-KW"/>
</dbReference>
<proteinExistence type="predicted"/>
<keyword evidence="3" id="KW-0418">Kinase</keyword>
<keyword evidence="4" id="KW-1185">Reference proteome</keyword>
<reference evidence="3 4" key="1">
    <citation type="submission" date="2011-11" db="EMBL/GenBank/DDBJ databases">
        <title>Whole genome shotgun sequence of Gordonia araii NBRC 100433.</title>
        <authorList>
            <person name="Yoshida Y."/>
            <person name="Hosoyama A."/>
            <person name="Tsuchikane K."/>
            <person name="Katsumata H."/>
            <person name="Yamazaki S."/>
            <person name="Fujita N."/>
        </authorList>
    </citation>
    <scope>NUCLEOTIDE SEQUENCE [LARGE SCALE GENOMIC DNA]</scope>
    <source>
        <strain evidence="3 4">NBRC 100433</strain>
    </source>
</reference>
<keyword evidence="3" id="KW-0723">Serine/threonine-protein kinase</keyword>
<keyword evidence="3" id="KW-0808">Transferase</keyword>
<dbReference type="RefSeq" id="WP_007320778.1">
    <property type="nucleotide sequence ID" value="NZ_BAEE01000016.1"/>
</dbReference>
<name>G7GYM6_9ACTN</name>
<evidence type="ECO:0000256" key="1">
    <source>
        <dbReference type="SAM" id="MobiDB-lite"/>
    </source>
</evidence>
<gene>
    <name evidence="3" type="ORF">GOARA_016_00050</name>
</gene>
<dbReference type="STRING" id="1073574.GOARA_016_00050"/>
<feature type="compositionally biased region" description="Polar residues" evidence="1">
    <location>
        <begin position="1"/>
        <end position="26"/>
    </location>
</feature>
<protein>
    <submittedName>
        <fullName evidence="3">Serine/threonine protein kinase</fullName>
    </submittedName>
</protein>
<feature type="compositionally biased region" description="Low complexity" evidence="1">
    <location>
        <begin position="71"/>
        <end position="87"/>
    </location>
</feature>
<organism evidence="3 4">
    <name type="scientific">Gordonia araii NBRC 100433</name>
    <dbReference type="NCBI Taxonomy" id="1073574"/>
    <lineage>
        <taxon>Bacteria</taxon>
        <taxon>Bacillati</taxon>
        <taxon>Actinomycetota</taxon>
        <taxon>Actinomycetes</taxon>
        <taxon>Mycobacteriales</taxon>
        <taxon>Gordoniaceae</taxon>
        <taxon>Gordonia</taxon>
    </lineage>
</organism>
<dbReference type="EMBL" id="BAEE01000016">
    <property type="protein sequence ID" value="GAB08701.1"/>
    <property type="molecule type" value="Genomic_DNA"/>
</dbReference>
<evidence type="ECO:0000256" key="2">
    <source>
        <dbReference type="SAM" id="Phobius"/>
    </source>
</evidence>
<evidence type="ECO:0000313" key="3">
    <source>
        <dbReference type="EMBL" id="GAB08701.1"/>
    </source>
</evidence>
<dbReference type="Proteomes" id="UP000035088">
    <property type="component" value="Unassembled WGS sequence"/>
</dbReference>
<comment type="caution">
    <text evidence="3">The sequence shown here is derived from an EMBL/GenBank/DDBJ whole genome shotgun (WGS) entry which is preliminary data.</text>
</comment>
<keyword evidence="2" id="KW-1133">Transmembrane helix</keyword>
<feature type="region of interest" description="Disordered" evidence="1">
    <location>
        <begin position="71"/>
        <end position="102"/>
    </location>
</feature>
<dbReference type="OrthoDB" id="4751509at2"/>
<sequence>MTSQYPQGWDPHSQSQFPTTRETVSDQGDEPSPNAAARTNALPLIAIALVTGGLLVVGAALGAMLYGKSRDTGSAGPATVTTTATHTPADETTETATTTTTRTVVPPGVPDAAAVDGTDVQGFLGNPARCNVDDPAVFIGRTARSHVVVCRAGATGGLYYVGYAGGHRSDDVSWPEINGSTYVFRTRGASYQAGPNALTIVTPSTTVTEPWLESWRE</sequence>